<gene>
    <name evidence="2" type="ORF">BDV25DRAFT_138970</name>
</gene>
<evidence type="ECO:0000313" key="2">
    <source>
        <dbReference type="EMBL" id="KAE8151342.1"/>
    </source>
</evidence>
<dbReference type="AlphaFoldDB" id="A0A5N6TY89"/>
<evidence type="ECO:0000256" key="1">
    <source>
        <dbReference type="SAM" id="SignalP"/>
    </source>
</evidence>
<name>A0A5N6TY89_ASPAV</name>
<feature type="signal peptide" evidence="1">
    <location>
        <begin position="1"/>
        <end position="20"/>
    </location>
</feature>
<keyword evidence="1" id="KW-0732">Signal</keyword>
<evidence type="ECO:0000313" key="3">
    <source>
        <dbReference type="Proteomes" id="UP000325780"/>
    </source>
</evidence>
<keyword evidence="3" id="KW-1185">Reference proteome</keyword>
<protein>
    <recommendedName>
        <fullName evidence="4">Secreted protein</fullName>
    </recommendedName>
</protein>
<accession>A0A5N6TY89</accession>
<proteinExistence type="predicted"/>
<organism evidence="2 3">
    <name type="scientific">Aspergillus avenaceus</name>
    <dbReference type="NCBI Taxonomy" id="36643"/>
    <lineage>
        <taxon>Eukaryota</taxon>
        <taxon>Fungi</taxon>
        <taxon>Dikarya</taxon>
        <taxon>Ascomycota</taxon>
        <taxon>Pezizomycotina</taxon>
        <taxon>Eurotiomycetes</taxon>
        <taxon>Eurotiomycetidae</taxon>
        <taxon>Eurotiales</taxon>
        <taxon>Aspergillaceae</taxon>
        <taxon>Aspergillus</taxon>
        <taxon>Aspergillus subgen. Circumdati</taxon>
    </lineage>
</organism>
<sequence>MKTTSLYILLIALLPIWVMGVTLTERADPGLNNAYPQLGEPIPTERPSGVPEPVHPKVDVEPSNPFAIQRNPHVQTPSADMLPKLEDAPGGAFEMKTTVIEVPGNCRVSGGSQYPGICYVSDTWAARYFQNRYLRGRCPKEQPCYGRTPKRCVIKMSVNNLNDEYTIHETRCMVPEEEYRQLKDL</sequence>
<evidence type="ECO:0008006" key="4">
    <source>
        <dbReference type="Google" id="ProtNLM"/>
    </source>
</evidence>
<feature type="chain" id="PRO_5024986300" description="Secreted protein" evidence="1">
    <location>
        <begin position="21"/>
        <end position="185"/>
    </location>
</feature>
<dbReference type="EMBL" id="ML742073">
    <property type="protein sequence ID" value="KAE8151342.1"/>
    <property type="molecule type" value="Genomic_DNA"/>
</dbReference>
<reference evidence="2 3" key="1">
    <citation type="submission" date="2019-04" db="EMBL/GenBank/DDBJ databases">
        <title>Friends and foes A comparative genomics study of 23 Aspergillus species from section Flavi.</title>
        <authorList>
            <consortium name="DOE Joint Genome Institute"/>
            <person name="Kjaerbolling I."/>
            <person name="Vesth T."/>
            <person name="Frisvad J.C."/>
            <person name="Nybo J.L."/>
            <person name="Theobald S."/>
            <person name="Kildgaard S."/>
            <person name="Isbrandt T."/>
            <person name="Kuo A."/>
            <person name="Sato A."/>
            <person name="Lyhne E.K."/>
            <person name="Kogle M.E."/>
            <person name="Wiebenga A."/>
            <person name="Kun R.S."/>
            <person name="Lubbers R.J."/>
            <person name="Makela M.R."/>
            <person name="Barry K."/>
            <person name="Chovatia M."/>
            <person name="Clum A."/>
            <person name="Daum C."/>
            <person name="Haridas S."/>
            <person name="He G."/>
            <person name="LaButti K."/>
            <person name="Lipzen A."/>
            <person name="Mondo S."/>
            <person name="Riley R."/>
            <person name="Salamov A."/>
            <person name="Simmons B.A."/>
            <person name="Magnuson J.K."/>
            <person name="Henrissat B."/>
            <person name="Mortensen U.H."/>
            <person name="Larsen T.O."/>
            <person name="Devries R.P."/>
            <person name="Grigoriev I.V."/>
            <person name="Machida M."/>
            <person name="Baker S.E."/>
            <person name="Andersen M.R."/>
        </authorList>
    </citation>
    <scope>NUCLEOTIDE SEQUENCE [LARGE SCALE GENOMIC DNA]</scope>
    <source>
        <strain evidence="2 3">IBT 18842</strain>
    </source>
</reference>
<dbReference type="Proteomes" id="UP000325780">
    <property type="component" value="Unassembled WGS sequence"/>
</dbReference>